<dbReference type="Pfam" id="PF13410">
    <property type="entry name" value="GST_C_2"/>
    <property type="match status" value="1"/>
</dbReference>
<dbReference type="RefSeq" id="WP_340356057.1">
    <property type="nucleotide sequence ID" value="NZ_JBBKZU010000002.1"/>
</dbReference>
<accession>A0ABU8VAR5</accession>
<dbReference type="InterPro" id="IPR036249">
    <property type="entry name" value="Thioredoxin-like_sf"/>
</dbReference>
<dbReference type="SUPFAM" id="SSF47616">
    <property type="entry name" value="GST C-terminal domain-like"/>
    <property type="match status" value="1"/>
</dbReference>
<name>A0ABU8VAR5_9BURK</name>
<dbReference type="Gene3D" id="3.40.30.110">
    <property type="match status" value="2"/>
</dbReference>
<protein>
    <submittedName>
        <fullName evidence="2">Glutathione S-transferase family protein</fullName>
    </submittedName>
</protein>
<dbReference type="CDD" id="cd00570">
    <property type="entry name" value="GST_N_family"/>
    <property type="match status" value="1"/>
</dbReference>
<organism evidence="2 3">
    <name type="scientific">Variovorax ureilyticus</name>
    <dbReference type="NCBI Taxonomy" id="1836198"/>
    <lineage>
        <taxon>Bacteria</taxon>
        <taxon>Pseudomonadati</taxon>
        <taxon>Pseudomonadota</taxon>
        <taxon>Betaproteobacteria</taxon>
        <taxon>Burkholderiales</taxon>
        <taxon>Comamonadaceae</taxon>
        <taxon>Variovorax</taxon>
    </lineage>
</organism>
<reference evidence="2 3" key="1">
    <citation type="submission" date="2024-03" db="EMBL/GenBank/DDBJ databases">
        <title>Novel species of the genus Variovorax.</title>
        <authorList>
            <person name="Liu Q."/>
            <person name="Xin Y.-H."/>
        </authorList>
    </citation>
    <scope>NUCLEOTIDE SEQUENCE [LARGE SCALE GENOMIC DNA]</scope>
    <source>
        <strain evidence="2 3">KACC 18899</strain>
    </source>
</reference>
<comment type="caution">
    <text evidence="2">The sequence shown here is derived from an EMBL/GenBank/DDBJ whole genome shotgun (WGS) entry which is preliminary data.</text>
</comment>
<dbReference type="InterPro" id="IPR004045">
    <property type="entry name" value="Glutathione_S-Trfase_N"/>
</dbReference>
<dbReference type="InterPro" id="IPR036282">
    <property type="entry name" value="Glutathione-S-Trfase_C_sf"/>
</dbReference>
<keyword evidence="3" id="KW-1185">Reference proteome</keyword>
<feature type="domain" description="GST N-terminal" evidence="1">
    <location>
        <begin position="2"/>
        <end position="82"/>
    </location>
</feature>
<gene>
    <name evidence="2" type="ORF">WKW77_06685</name>
</gene>
<evidence type="ECO:0000313" key="3">
    <source>
        <dbReference type="Proteomes" id="UP001365846"/>
    </source>
</evidence>
<dbReference type="Pfam" id="PF13417">
    <property type="entry name" value="GST_N_3"/>
    <property type="match status" value="1"/>
</dbReference>
<dbReference type="Proteomes" id="UP001365846">
    <property type="component" value="Unassembled WGS sequence"/>
</dbReference>
<evidence type="ECO:0000313" key="2">
    <source>
        <dbReference type="EMBL" id="MEJ8810747.1"/>
    </source>
</evidence>
<dbReference type="PROSITE" id="PS50404">
    <property type="entry name" value="GST_NTER"/>
    <property type="match status" value="1"/>
</dbReference>
<dbReference type="EMBL" id="JBBKZU010000002">
    <property type="protein sequence ID" value="MEJ8810747.1"/>
    <property type="molecule type" value="Genomic_DNA"/>
</dbReference>
<evidence type="ECO:0000259" key="1">
    <source>
        <dbReference type="PROSITE" id="PS50404"/>
    </source>
</evidence>
<sequence length="308" mass="33839">MNDIILHHYEFSTFSEKVRTALGLKGLAWRSVEIPGLPPRPLLSPELTGGYRRAPIMQIGADIYCDTNIILPTLERLHPVPSLYPNGSEGLARALAFAWERQMWIPSISVLTHYIGEHIPPEFLKDRKESYLGIDISKEAMAPRFDQDVQAVRAQLAWLRQALSGRRFLFGDAPGAADLACWQTIYLLRKNCPPEVDALLGLAPLTGWYDRIVALGHGSPTPMTSEEAFAVARDARPAPVTHLDADGDPGGLRAGCPVRITPDDNARVPVAGTLVAAGDQEIVIHRRDAQAGDLHLHFPRIGFVVEAV</sequence>
<proteinExistence type="predicted"/>
<dbReference type="SUPFAM" id="SSF52833">
    <property type="entry name" value="Thioredoxin-like"/>
    <property type="match status" value="1"/>
</dbReference>